<feature type="compositionally biased region" description="Basic and acidic residues" evidence="1">
    <location>
        <begin position="1"/>
        <end position="10"/>
    </location>
</feature>
<gene>
    <name evidence="3" type="ORF">Rsub_10312</name>
</gene>
<sequence>MDTSPYERSRPAPAGGGGSGGAGERGSGAAAEPLQEPQLLSQRAQQALSDHLASVYLAVLAFVRALRSPAVWAGVKRAAKPIVIAAVAQYLVLRALLLPVSLVLRLVGLLKQPTPTFSSHDFVAKSLSIYPLVCIVLTNYVYRSSLADCFFAALKELDPQHAARLASREPLQRRRGLREKVAGFLSDDADDPWQLLIFTLLVSTLRSWRWVQLGPLGYAVIPLAQFLSFRYMVGRPRVAAALTLACCVHRPVEPLVMDAVEAWTSSRALGRSSMRHYLARAVPSGRHAAFMRAFEASVVTYFMLPTLAMRMPAGALGPFLGPLMMFPAAAVAAQCVRDITTRTGSERALDKLLLQQR</sequence>
<reference evidence="3 4" key="1">
    <citation type="journal article" date="2018" name="Sci. Rep.">
        <title>Raphidocelis subcapitata (=Pseudokirchneriella subcapitata) provides an insight into genome evolution and environmental adaptations in the Sphaeropleales.</title>
        <authorList>
            <person name="Suzuki S."/>
            <person name="Yamaguchi H."/>
            <person name="Nakajima N."/>
            <person name="Kawachi M."/>
        </authorList>
    </citation>
    <scope>NUCLEOTIDE SEQUENCE [LARGE SCALE GENOMIC DNA]</scope>
    <source>
        <strain evidence="3 4">NIES-35</strain>
    </source>
</reference>
<organism evidence="3 4">
    <name type="scientific">Raphidocelis subcapitata</name>
    <dbReference type="NCBI Taxonomy" id="307507"/>
    <lineage>
        <taxon>Eukaryota</taxon>
        <taxon>Viridiplantae</taxon>
        <taxon>Chlorophyta</taxon>
        <taxon>core chlorophytes</taxon>
        <taxon>Chlorophyceae</taxon>
        <taxon>CS clade</taxon>
        <taxon>Sphaeropleales</taxon>
        <taxon>Selenastraceae</taxon>
        <taxon>Raphidocelis</taxon>
    </lineage>
</organism>
<accession>A0A2V0PJC0</accession>
<protein>
    <submittedName>
        <fullName evidence="3">Uncharacterized protein</fullName>
    </submittedName>
</protein>
<proteinExistence type="predicted"/>
<evidence type="ECO:0000313" key="4">
    <source>
        <dbReference type="Proteomes" id="UP000247498"/>
    </source>
</evidence>
<evidence type="ECO:0000256" key="2">
    <source>
        <dbReference type="SAM" id="Phobius"/>
    </source>
</evidence>
<dbReference type="AlphaFoldDB" id="A0A2V0PJC0"/>
<evidence type="ECO:0000256" key="1">
    <source>
        <dbReference type="SAM" id="MobiDB-lite"/>
    </source>
</evidence>
<comment type="caution">
    <text evidence="3">The sequence shown here is derived from an EMBL/GenBank/DDBJ whole genome shotgun (WGS) entry which is preliminary data.</text>
</comment>
<feature type="transmembrane region" description="Helical" evidence="2">
    <location>
        <begin position="82"/>
        <end position="102"/>
    </location>
</feature>
<keyword evidence="2" id="KW-1133">Transmembrane helix</keyword>
<feature type="region of interest" description="Disordered" evidence="1">
    <location>
        <begin position="1"/>
        <end position="35"/>
    </location>
</feature>
<keyword evidence="2" id="KW-0812">Transmembrane</keyword>
<keyword evidence="4" id="KW-1185">Reference proteome</keyword>
<dbReference type="InParanoid" id="A0A2V0PJC0"/>
<dbReference type="Proteomes" id="UP000247498">
    <property type="component" value="Unassembled WGS sequence"/>
</dbReference>
<dbReference type="OrthoDB" id="545065at2759"/>
<name>A0A2V0PJC0_9CHLO</name>
<feature type="compositionally biased region" description="Gly residues" evidence="1">
    <location>
        <begin position="14"/>
        <end position="26"/>
    </location>
</feature>
<dbReference type="EMBL" id="BDRX01000115">
    <property type="protein sequence ID" value="GBF98083.1"/>
    <property type="molecule type" value="Genomic_DNA"/>
</dbReference>
<evidence type="ECO:0000313" key="3">
    <source>
        <dbReference type="EMBL" id="GBF98083.1"/>
    </source>
</evidence>
<keyword evidence="2" id="KW-0472">Membrane</keyword>